<evidence type="ECO:0000256" key="1">
    <source>
        <dbReference type="SAM" id="SignalP"/>
    </source>
</evidence>
<evidence type="ECO:0000313" key="3">
    <source>
        <dbReference type="Proteomes" id="UP000054223"/>
    </source>
</evidence>
<keyword evidence="1" id="KW-0732">Signal</keyword>
<organism evidence="2 3">
    <name type="scientific">Solirubrum puertoriconensis</name>
    <dbReference type="NCBI Taxonomy" id="1751427"/>
    <lineage>
        <taxon>Bacteria</taxon>
        <taxon>Pseudomonadati</taxon>
        <taxon>Bacteroidota</taxon>
        <taxon>Cytophagia</taxon>
        <taxon>Cytophagales</taxon>
    </lineage>
</organism>
<dbReference type="Gene3D" id="2.60.120.260">
    <property type="entry name" value="Galactose-binding domain-like"/>
    <property type="match status" value="1"/>
</dbReference>
<accession>A0A9X0HLX5</accession>
<comment type="caution">
    <text evidence="2">The sequence shown here is derived from an EMBL/GenBank/DDBJ whole genome shotgun (WGS) entry which is preliminary data.</text>
</comment>
<dbReference type="Proteomes" id="UP000054223">
    <property type="component" value="Unassembled WGS sequence"/>
</dbReference>
<feature type="signal peptide" evidence="1">
    <location>
        <begin position="1"/>
        <end position="19"/>
    </location>
</feature>
<feature type="chain" id="PRO_5040768496" evidence="1">
    <location>
        <begin position="20"/>
        <end position="539"/>
    </location>
</feature>
<sequence>MLRVCWLVLLVGSSSVALAQTYITPLHTGRIADFASWSYSPEVNTQTVGSNDYLRLAHAAATVVTPTLNFANYTTKSLSFRVRTFNGVDATKNTITVSVSADNGATWSAGTYTRTPSSSTLTAVSAIDLSAINAAQVKIRFQSLGADGSVGAGIDDIAITGNVNTASVSIGAPVLAETTVCAGANLSVSFATTGNFGSNNVFAAQLSDAAGNFTNPVIIGSGSSSPIAAVVPATSAAGTGYLVRVVSSNPSVSSANSATLQVVKPGVSVTPASVQTVALGSSGSTLTATETAGAIRRQWAVATNAAGPFTAIGGEVGATYTPNFSAAGSYYVVAQSEFGTPCNSVVRSNVVQVNVTLPKTLLRWDGGGDGVSFADANNWSPDLAPADGYDLLLDHTFIASAYQVVLPAGTPIPLSLSSLIVNPSGGAAITVTLPNTNTTDDYLRFTRATDALVLYNGATFVNNSGSGSGTPVDVSTAGSNFIIYNGGAYVHRTNRSVSVLLDNLSAAEGTENGLFAFETIGTSSSTVSLNGRTFGVSGG</sequence>
<gene>
    <name evidence="2" type="ORF">ASU33_09765</name>
</gene>
<name>A0A9X0HLX5_SOLP1</name>
<keyword evidence="3" id="KW-1185">Reference proteome</keyword>
<proteinExistence type="predicted"/>
<dbReference type="EMBL" id="LNAL01000006">
    <property type="protein sequence ID" value="KUG08443.1"/>
    <property type="molecule type" value="Genomic_DNA"/>
</dbReference>
<evidence type="ECO:0000313" key="2">
    <source>
        <dbReference type="EMBL" id="KUG08443.1"/>
    </source>
</evidence>
<protein>
    <submittedName>
        <fullName evidence="2">Uncharacterized protein</fullName>
    </submittedName>
</protein>
<dbReference type="AlphaFoldDB" id="A0A9X0HLX5"/>
<reference evidence="2 3" key="1">
    <citation type="submission" date="2015-11" db="EMBL/GenBank/DDBJ databases">
        <title>Solirubrum puertoriconensis gen. nov. an environmental bacteria isolated in Puerto Rico.</title>
        <authorList>
            <person name="Cuebas-Irizarry M.F."/>
            <person name="Montalvo-Rodriguez R."/>
        </authorList>
    </citation>
    <scope>NUCLEOTIDE SEQUENCE [LARGE SCALE GENOMIC DNA]</scope>
    <source>
        <strain evidence="2 3">MC1A</strain>
    </source>
</reference>